<evidence type="ECO:0000256" key="4">
    <source>
        <dbReference type="ARBA" id="ARBA00022989"/>
    </source>
</evidence>
<dbReference type="EMBL" id="CAJPEV010000510">
    <property type="protein sequence ID" value="CAG0885990.1"/>
    <property type="molecule type" value="Genomic_DNA"/>
</dbReference>
<dbReference type="Gene3D" id="1.10.10.1450">
    <property type="match status" value="1"/>
</dbReference>
<evidence type="ECO:0000259" key="7">
    <source>
        <dbReference type="PROSITE" id="PS50893"/>
    </source>
</evidence>
<evidence type="ECO:0008006" key="11">
    <source>
        <dbReference type="Google" id="ProtNLM"/>
    </source>
</evidence>
<feature type="transmembrane region" description="Helical" evidence="6">
    <location>
        <begin position="391"/>
        <end position="412"/>
    </location>
</feature>
<evidence type="ECO:0000256" key="2">
    <source>
        <dbReference type="ARBA" id="ARBA00022448"/>
    </source>
</evidence>
<evidence type="ECO:0000313" key="10">
    <source>
        <dbReference type="Proteomes" id="UP000677054"/>
    </source>
</evidence>
<dbReference type="InterPro" id="IPR003439">
    <property type="entry name" value="ABC_transporter-like_ATP-bd"/>
</dbReference>
<dbReference type="GO" id="GO:0015910">
    <property type="term" value="P:long-chain fatty acid import into peroxisome"/>
    <property type="evidence" value="ECO:0007669"/>
    <property type="project" value="TreeGrafter"/>
</dbReference>
<keyword evidence="4 6" id="KW-1133">Transmembrane helix</keyword>
<dbReference type="OrthoDB" id="422637at2759"/>
<keyword evidence="5 6" id="KW-0472">Membrane</keyword>
<dbReference type="PANTHER" id="PTHR11384">
    <property type="entry name" value="ATP-BINDING CASSETTE, SUB-FAMILY D MEMBER"/>
    <property type="match status" value="1"/>
</dbReference>
<evidence type="ECO:0000256" key="1">
    <source>
        <dbReference type="ARBA" id="ARBA00008575"/>
    </source>
</evidence>
<dbReference type="Gene3D" id="1.20.1560.10">
    <property type="entry name" value="ABC transporter type 1, transmembrane domain"/>
    <property type="match status" value="1"/>
</dbReference>
<dbReference type="SUPFAM" id="SSF52540">
    <property type="entry name" value="P-loop containing nucleoside triphosphate hydrolases"/>
    <property type="match status" value="1"/>
</dbReference>
<dbReference type="GO" id="GO:0005778">
    <property type="term" value="C:peroxisomal membrane"/>
    <property type="evidence" value="ECO:0007669"/>
    <property type="project" value="TreeGrafter"/>
</dbReference>
<dbReference type="InterPro" id="IPR027417">
    <property type="entry name" value="P-loop_NTPase"/>
</dbReference>
<feature type="domain" description="ABC transporter" evidence="7">
    <location>
        <begin position="473"/>
        <end position="691"/>
    </location>
</feature>
<comment type="similarity">
    <text evidence="1">Belongs to the ABC transporter superfamily. ABCD family. Peroxisomal fatty acyl CoA transporter (TC 3.A.1.203) subfamily.</text>
</comment>
<dbReference type="InterPro" id="IPR036640">
    <property type="entry name" value="ABC1_TM_sf"/>
</dbReference>
<evidence type="ECO:0000256" key="3">
    <source>
        <dbReference type="ARBA" id="ARBA00022692"/>
    </source>
</evidence>
<dbReference type="InterPro" id="IPR050835">
    <property type="entry name" value="ABC_transporter_sub-D"/>
</dbReference>
<dbReference type="Proteomes" id="UP000677054">
    <property type="component" value="Unassembled WGS sequence"/>
</dbReference>
<dbReference type="PROSITE" id="PS50893">
    <property type="entry name" value="ABC_TRANSPORTER_2"/>
    <property type="match status" value="1"/>
</dbReference>
<dbReference type="GO" id="GO:0006635">
    <property type="term" value="P:fatty acid beta-oxidation"/>
    <property type="evidence" value="ECO:0007669"/>
    <property type="project" value="TreeGrafter"/>
</dbReference>
<organism evidence="9">
    <name type="scientific">Darwinula stevensoni</name>
    <dbReference type="NCBI Taxonomy" id="69355"/>
    <lineage>
        <taxon>Eukaryota</taxon>
        <taxon>Metazoa</taxon>
        <taxon>Ecdysozoa</taxon>
        <taxon>Arthropoda</taxon>
        <taxon>Crustacea</taxon>
        <taxon>Oligostraca</taxon>
        <taxon>Ostracoda</taxon>
        <taxon>Podocopa</taxon>
        <taxon>Podocopida</taxon>
        <taxon>Darwinulocopina</taxon>
        <taxon>Darwinuloidea</taxon>
        <taxon>Darwinulidae</taxon>
        <taxon>Darwinula</taxon>
    </lineage>
</organism>
<evidence type="ECO:0000256" key="6">
    <source>
        <dbReference type="SAM" id="Phobius"/>
    </source>
</evidence>
<evidence type="ECO:0000256" key="5">
    <source>
        <dbReference type="ARBA" id="ARBA00023136"/>
    </source>
</evidence>
<sequence>MAPIEEATLRPILYYEFLQGHSARAAADNICAAFKGNVVHYSTVSRWLKRLESGDTTFGDRPRSGRAKGKMGVISEVPAEECEKEGRGKRKEERWRMKSEQKDYGFNLEFLKRFLNILRILFPGFCSITFALFLALLFLSFLEEYVIYHVGLIPSRFYKVLGEKNIGEFKSVAFTSVGIVTAQAFIKSTKTYMSNVLSISWRQLLCRALHALYFSGINFYRLNLEPGTTDNPDQRMTQDVERLCSVTGEIFAKVIIAPFVIAYYSYRAYTNAGWVGPTGVFFLFLVSTIVNKLLMSPIVKKVFEQEKREGDFRFKHMQIRVNSESLAFHGSSILEARKTNEKLDVLLKIQQQKFNRQYFLDLAVSFFDYIGSIASYLILSVPIFAGNYDHLNSAGLAALISENAFVCIYLIFSFSSLVDLSPKVVDIAGMTHRVAELVEELNSVRDRNPSSWIGEDCWSLLHPSSSSSSDPPIPIYDIGKLSVAVPSRSQVLIKELDLQIKLKSNILIMGPSSCGKTSLLRTLRGLWPRYSGSLKCQLPVTPRHILFMPQRPFFTDGSLLDQVIYPLQDRGNGVQWYDESLIESLQLVDLLPLVDRIGGLRTPVSWNWYEVLTPGEMQRLCFVRLFYHRPRLGLLDEVTSAISEDLEAVLFRRCQDLGITLVTVGHRRSLRAHHDLVLALDGHGGWTLQSLPSLG</sequence>
<name>A0A7R8X5I5_9CRUS</name>
<dbReference type="GO" id="GO:0005324">
    <property type="term" value="F:long-chain fatty acid transmembrane transporter activity"/>
    <property type="evidence" value="ECO:0007669"/>
    <property type="project" value="TreeGrafter"/>
</dbReference>
<protein>
    <recommendedName>
        <fullName evidence="11">ATP-binding cassette sub-family D member 4</fullName>
    </recommendedName>
</protein>
<reference evidence="9" key="1">
    <citation type="submission" date="2020-11" db="EMBL/GenBank/DDBJ databases">
        <authorList>
            <person name="Tran Van P."/>
        </authorList>
    </citation>
    <scope>NUCLEOTIDE SEQUENCE</scope>
</reference>
<dbReference type="GO" id="GO:0007031">
    <property type="term" value="P:peroxisome organization"/>
    <property type="evidence" value="ECO:0007669"/>
    <property type="project" value="TreeGrafter"/>
</dbReference>
<dbReference type="Gene3D" id="3.40.50.300">
    <property type="entry name" value="P-loop containing nucleotide triphosphate hydrolases"/>
    <property type="match status" value="1"/>
</dbReference>
<keyword evidence="10" id="KW-1185">Reference proteome</keyword>
<dbReference type="GO" id="GO:0016887">
    <property type="term" value="F:ATP hydrolysis activity"/>
    <property type="evidence" value="ECO:0007669"/>
    <property type="project" value="InterPro"/>
</dbReference>
<dbReference type="EMBL" id="LR900027">
    <property type="protein sequence ID" value="CAD7243843.1"/>
    <property type="molecule type" value="Genomic_DNA"/>
</dbReference>
<dbReference type="SUPFAM" id="SSF90123">
    <property type="entry name" value="ABC transporter transmembrane region"/>
    <property type="match status" value="1"/>
</dbReference>
<dbReference type="PANTHER" id="PTHR11384:SF59">
    <property type="entry name" value="LYSOSOMAL COBALAMIN TRANSPORTER ABCD4"/>
    <property type="match status" value="1"/>
</dbReference>
<dbReference type="GO" id="GO:0140359">
    <property type="term" value="F:ABC-type transporter activity"/>
    <property type="evidence" value="ECO:0007669"/>
    <property type="project" value="InterPro"/>
</dbReference>
<evidence type="ECO:0000313" key="9">
    <source>
        <dbReference type="EMBL" id="CAD7243843.1"/>
    </source>
</evidence>
<dbReference type="InterPro" id="IPR011527">
    <property type="entry name" value="ABC1_TM_dom"/>
</dbReference>
<feature type="transmembrane region" description="Helical" evidence="6">
    <location>
        <begin position="243"/>
        <end position="266"/>
    </location>
</feature>
<evidence type="ECO:0000259" key="8">
    <source>
        <dbReference type="PROSITE" id="PS50929"/>
    </source>
</evidence>
<feature type="transmembrane region" description="Helical" evidence="6">
    <location>
        <begin position="358"/>
        <end position="379"/>
    </location>
</feature>
<proteinExistence type="inferred from homology"/>
<dbReference type="CDD" id="cd03223">
    <property type="entry name" value="ABCD_peroxisomal_ALDP"/>
    <property type="match status" value="1"/>
</dbReference>
<keyword evidence="3 6" id="KW-0812">Transmembrane</keyword>
<dbReference type="AlphaFoldDB" id="A0A7R8X5I5"/>
<accession>A0A7R8X5I5</accession>
<dbReference type="GO" id="GO:0042760">
    <property type="term" value="P:very long-chain fatty acid catabolic process"/>
    <property type="evidence" value="ECO:0007669"/>
    <property type="project" value="TreeGrafter"/>
</dbReference>
<dbReference type="Pfam" id="PF17906">
    <property type="entry name" value="HTH_48"/>
    <property type="match status" value="1"/>
</dbReference>
<dbReference type="GO" id="GO:0005524">
    <property type="term" value="F:ATP binding"/>
    <property type="evidence" value="ECO:0007669"/>
    <property type="project" value="InterPro"/>
</dbReference>
<dbReference type="Pfam" id="PF06472">
    <property type="entry name" value="ABC_membrane_2"/>
    <property type="match status" value="1"/>
</dbReference>
<dbReference type="InterPro" id="IPR041426">
    <property type="entry name" value="Mos1_HTH"/>
</dbReference>
<gene>
    <name evidence="9" type="ORF">DSTB1V02_LOCUS3754</name>
</gene>
<dbReference type="PROSITE" id="PS50929">
    <property type="entry name" value="ABC_TM1F"/>
    <property type="match status" value="1"/>
</dbReference>
<feature type="transmembrane region" description="Helical" evidence="6">
    <location>
        <begin position="120"/>
        <end position="142"/>
    </location>
</feature>
<keyword evidence="2" id="KW-0813">Transport</keyword>
<dbReference type="Pfam" id="PF00005">
    <property type="entry name" value="ABC_tran"/>
    <property type="match status" value="1"/>
</dbReference>
<feature type="domain" description="ABC transmembrane type-1" evidence="8">
    <location>
        <begin position="191"/>
        <end position="401"/>
    </location>
</feature>
<feature type="transmembrane region" description="Helical" evidence="6">
    <location>
        <begin position="272"/>
        <end position="294"/>
    </location>
</feature>